<keyword evidence="5" id="KW-1185">Reference proteome</keyword>
<proteinExistence type="inferred from homology"/>
<accession>A0ABV0MPT3</accession>
<dbReference type="Proteomes" id="UP001476798">
    <property type="component" value="Unassembled WGS sequence"/>
</dbReference>
<organism evidence="4 5">
    <name type="scientific">Goodea atripinnis</name>
    <dbReference type="NCBI Taxonomy" id="208336"/>
    <lineage>
        <taxon>Eukaryota</taxon>
        <taxon>Metazoa</taxon>
        <taxon>Chordata</taxon>
        <taxon>Craniata</taxon>
        <taxon>Vertebrata</taxon>
        <taxon>Euteleostomi</taxon>
        <taxon>Actinopterygii</taxon>
        <taxon>Neopterygii</taxon>
        <taxon>Teleostei</taxon>
        <taxon>Neoteleostei</taxon>
        <taxon>Acanthomorphata</taxon>
        <taxon>Ovalentaria</taxon>
        <taxon>Atherinomorphae</taxon>
        <taxon>Cyprinodontiformes</taxon>
        <taxon>Goodeidae</taxon>
        <taxon>Goodea</taxon>
    </lineage>
</organism>
<gene>
    <name evidence="4" type="primary">HSPA14</name>
    <name evidence="4" type="ORF">GOODEAATRI_006368</name>
</gene>
<evidence type="ECO:0000313" key="4">
    <source>
        <dbReference type="EMBL" id="MEQ2161109.1"/>
    </source>
</evidence>
<evidence type="ECO:0000313" key="5">
    <source>
        <dbReference type="Proteomes" id="UP001476798"/>
    </source>
</evidence>
<sequence length="54" mass="5757">HVLVYKLGGTSLSVTVLQINGGMTRVVSTLTDHSIGGESFTQALAQHLASEFKR</sequence>
<dbReference type="EMBL" id="JAHRIO010010299">
    <property type="protein sequence ID" value="MEQ2161109.1"/>
    <property type="molecule type" value="Genomic_DNA"/>
</dbReference>
<keyword evidence="3" id="KW-0067">ATP-binding</keyword>
<dbReference type="InterPro" id="IPR013126">
    <property type="entry name" value="Hsp_70_fam"/>
</dbReference>
<dbReference type="SUPFAM" id="SSF53067">
    <property type="entry name" value="Actin-like ATPase domain"/>
    <property type="match status" value="1"/>
</dbReference>
<dbReference type="Pfam" id="PF00012">
    <property type="entry name" value="HSP70"/>
    <property type="match status" value="1"/>
</dbReference>
<evidence type="ECO:0000256" key="3">
    <source>
        <dbReference type="ARBA" id="ARBA00022840"/>
    </source>
</evidence>
<evidence type="ECO:0000256" key="1">
    <source>
        <dbReference type="ARBA" id="ARBA00007381"/>
    </source>
</evidence>
<name>A0ABV0MPT3_9TELE</name>
<comment type="similarity">
    <text evidence="1">Belongs to the heat shock protein 70 family.</text>
</comment>
<protein>
    <submittedName>
        <fullName evidence="4">Heat shock 70 kDa protein 14</fullName>
    </submittedName>
</protein>
<comment type="caution">
    <text evidence="4">The sequence shown here is derived from an EMBL/GenBank/DDBJ whole genome shotgun (WGS) entry which is preliminary data.</text>
</comment>
<dbReference type="Gene3D" id="3.90.640.10">
    <property type="entry name" value="Actin, Chain A, domain 4"/>
    <property type="match status" value="1"/>
</dbReference>
<evidence type="ECO:0000256" key="2">
    <source>
        <dbReference type="ARBA" id="ARBA00022741"/>
    </source>
</evidence>
<feature type="non-terminal residue" evidence="4">
    <location>
        <position position="1"/>
    </location>
</feature>
<keyword evidence="2" id="KW-0547">Nucleotide-binding</keyword>
<dbReference type="Gene3D" id="3.30.420.40">
    <property type="match status" value="1"/>
</dbReference>
<reference evidence="4 5" key="1">
    <citation type="submission" date="2021-06" db="EMBL/GenBank/DDBJ databases">
        <authorList>
            <person name="Palmer J.M."/>
        </authorList>
    </citation>
    <scope>NUCLEOTIDE SEQUENCE [LARGE SCALE GENOMIC DNA]</scope>
    <source>
        <strain evidence="4 5">GA_2019</strain>
        <tissue evidence="4">Muscle</tissue>
    </source>
</reference>
<keyword evidence="4" id="KW-0346">Stress response</keyword>
<dbReference type="InterPro" id="IPR043129">
    <property type="entry name" value="ATPase_NBD"/>
</dbReference>